<dbReference type="SUPFAM" id="SSF55781">
    <property type="entry name" value="GAF domain-like"/>
    <property type="match status" value="1"/>
</dbReference>
<dbReference type="AlphaFoldDB" id="L9Y4X3"/>
<evidence type="ECO:0000313" key="9">
    <source>
        <dbReference type="Proteomes" id="UP000011632"/>
    </source>
</evidence>
<sequence length="521" mass="56951">MTESDGEDSLTTAASSGHGAAARYQHLVENVQDAVVEFEFVDGEPIVRNVNDAFEETFGYEAGDIGGESLNDWIIPAEYAGEASDIDGATKDGETTSQQLTRRTADGLGEFLHRSIPCDESTSIDGIALYTDITERERAKAKRRLLTETSRCIGTAETLQDGFETTLQSICDYTEWAYGEVWQPAAASDELEFIAGHTDDADCDRFLERSEAVTFAPGSGLPGRVYESGRREWITDVSREPPSVFHRTETAAECGLRAALSVPVKTEDEESVVAVLVFFLRDARDSDEALVRDVTDVAKNLGGLVKRKQAEDLVRRRNEQLEQFAHVISHDLRNPLNVASGHLQMLSDDVENPHVDRVAAAHERMRELIEDLLTLARRGNAIEDPEPVSLATCAANSWEMIETDTGELTVETTRTVQGDASRLQQVFENLFRNAIDHCPPPVTITVGDCEDGVYVADDGPGIPEADRAAVFDFGRTTRADGTGFGLPIVKEIAEAHGWSIGVTDSARGGARFEIVGLDKEP</sequence>
<dbReference type="PRINTS" id="PR00344">
    <property type="entry name" value="BCTRLSENSOR"/>
</dbReference>
<proteinExistence type="predicted"/>
<dbReference type="SMART" id="SM00388">
    <property type="entry name" value="HisKA"/>
    <property type="match status" value="1"/>
</dbReference>
<dbReference type="SUPFAM" id="SSF47384">
    <property type="entry name" value="Homodimeric domain of signal transducing histidine kinase"/>
    <property type="match status" value="1"/>
</dbReference>
<evidence type="ECO:0000256" key="3">
    <source>
        <dbReference type="ARBA" id="ARBA00022553"/>
    </source>
</evidence>
<dbReference type="InterPro" id="IPR029016">
    <property type="entry name" value="GAF-like_dom_sf"/>
</dbReference>
<gene>
    <name evidence="8" type="ORF">C489_06458</name>
</gene>
<dbReference type="Pfam" id="PF02518">
    <property type="entry name" value="HATPase_c"/>
    <property type="match status" value="1"/>
</dbReference>
<evidence type="ECO:0000256" key="2">
    <source>
        <dbReference type="ARBA" id="ARBA00012438"/>
    </source>
</evidence>
<comment type="catalytic activity">
    <reaction evidence="1">
        <text>ATP + protein L-histidine = ADP + protein N-phospho-L-histidine.</text>
        <dbReference type="EC" id="2.7.13.3"/>
    </reaction>
</comment>
<dbReference type="InterPro" id="IPR003594">
    <property type="entry name" value="HATPase_dom"/>
</dbReference>
<dbReference type="SUPFAM" id="SSF55785">
    <property type="entry name" value="PYP-like sensor domain (PAS domain)"/>
    <property type="match status" value="1"/>
</dbReference>
<protein>
    <recommendedName>
        <fullName evidence="2">histidine kinase</fullName>
        <ecNumber evidence="2">2.7.13.3</ecNumber>
    </recommendedName>
</protein>
<organism evidence="8 9">
    <name type="scientific">Natrinema versiforme JCM 10478</name>
    <dbReference type="NCBI Taxonomy" id="1227496"/>
    <lineage>
        <taxon>Archaea</taxon>
        <taxon>Methanobacteriati</taxon>
        <taxon>Methanobacteriota</taxon>
        <taxon>Stenosarchaea group</taxon>
        <taxon>Halobacteria</taxon>
        <taxon>Halobacteriales</taxon>
        <taxon>Natrialbaceae</taxon>
        <taxon>Natrinema</taxon>
    </lineage>
</organism>
<dbReference type="InterPro" id="IPR035965">
    <property type="entry name" value="PAS-like_dom_sf"/>
</dbReference>
<accession>L9Y4X3</accession>
<dbReference type="PATRIC" id="fig|1227496.3.peg.1305"/>
<dbReference type="SUPFAM" id="SSF55874">
    <property type="entry name" value="ATPase domain of HSP90 chaperone/DNA topoisomerase II/histidine kinase"/>
    <property type="match status" value="1"/>
</dbReference>
<dbReference type="CDD" id="cd00075">
    <property type="entry name" value="HATPase"/>
    <property type="match status" value="1"/>
</dbReference>
<dbReference type="RefSeq" id="WP_006430347.1">
    <property type="nucleotide sequence ID" value="NZ_AOID01000021.1"/>
</dbReference>
<dbReference type="Pfam" id="PF00512">
    <property type="entry name" value="HisKA"/>
    <property type="match status" value="1"/>
</dbReference>
<keyword evidence="4" id="KW-0808">Transferase</keyword>
<dbReference type="PANTHER" id="PTHR43711">
    <property type="entry name" value="TWO-COMPONENT HISTIDINE KINASE"/>
    <property type="match status" value="1"/>
</dbReference>
<dbReference type="InterPro" id="IPR050736">
    <property type="entry name" value="Sensor_HK_Regulatory"/>
</dbReference>
<evidence type="ECO:0000256" key="5">
    <source>
        <dbReference type="ARBA" id="ARBA00022777"/>
    </source>
</evidence>
<dbReference type="STRING" id="1227496.C489_06458"/>
<comment type="caution">
    <text evidence="8">The sequence shown here is derived from an EMBL/GenBank/DDBJ whole genome shotgun (WGS) entry which is preliminary data.</text>
</comment>
<name>L9Y4X3_9EURY</name>
<dbReference type="InterPro" id="IPR000014">
    <property type="entry name" value="PAS"/>
</dbReference>
<dbReference type="EC" id="2.7.13.3" evidence="2"/>
<dbReference type="PANTHER" id="PTHR43711:SF1">
    <property type="entry name" value="HISTIDINE KINASE 1"/>
    <property type="match status" value="1"/>
</dbReference>
<keyword evidence="3" id="KW-0597">Phosphoprotein</keyword>
<dbReference type="SMART" id="SM00387">
    <property type="entry name" value="HATPase_c"/>
    <property type="match status" value="1"/>
</dbReference>
<dbReference type="InterPro" id="IPR003661">
    <property type="entry name" value="HisK_dim/P_dom"/>
</dbReference>
<dbReference type="GO" id="GO:0000155">
    <property type="term" value="F:phosphorelay sensor kinase activity"/>
    <property type="evidence" value="ECO:0007669"/>
    <property type="project" value="InterPro"/>
</dbReference>
<dbReference type="SMART" id="SM00065">
    <property type="entry name" value="GAF"/>
    <property type="match status" value="1"/>
</dbReference>
<keyword evidence="5" id="KW-0418">Kinase</keyword>
<reference evidence="8 9" key="1">
    <citation type="journal article" date="2014" name="PLoS Genet.">
        <title>Phylogenetically driven sequencing of extremely halophilic archaea reveals strategies for static and dynamic osmo-response.</title>
        <authorList>
            <person name="Becker E.A."/>
            <person name="Seitzer P.M."/>
            <person name="Tritt A."/>
            <person name="Larsen D."/>
            <person name="Krusor M."/>
            <person name="Yao A.I."/>
            <person name="Wu D."/>
            <person name="Madern D."/>
            <person name="Eisen J.A."/>
            <person name="Darling A.E."/>
            <person name="Facciotti M.T."/>
        </authorList>
    </citation>
    <scope>NUCLEOTIDE SEQUENCE [LARGE SCALE GENOMIC DNA]</scope>
    <source>
        <strain evidence="8 9">JCM 10478</strain>
    </source>
</reference>
<dbReference type="InterPro" id="IPR004358">
    <property type="entry name" value="Sig_transdc_His_kin-like_C"/>
</dbReference>
<keyword evidence="9" id="KW-1185">Reference proteome</keyword>
<dbReference type="Pfam" id="PF13185">
    <property type="entry name" value="GAF_2"/>
    <property type="match status" value="1"/>
</dbReference>
<dbReference type="Gene3D" id="1.10.287.130">
    <property type="match status" value="1"/>
</dbReference>
<evidence type="ECO:0000313" key="8">
    <source>
        <dbReference type="EMBL" id="ELY68721.1"/>
    </source>
</evidence>
<feature type="domain" description="Histidine kinase" evidence="7">
    <location>
        <begin position="327"/>
        <end position="514"/>
    </location>
</feature>
<keyword evidence="6" id="KW-0902">Two-component regulatory system</keyword>
<dbReference type="Pfam" id="PF13188">
    <property type="entry name" value="PAS_8"/>
    <property type="match status" value="1"/>
</dbReference>
<dbReference type="CDD" id="cd00082">
    <property type="entry name" value="HisKA"/>
    <property type="match status" value="1"/>
</dbReference>
<dbReference type="Gene3D" id="3.30.450.20">
    <property type="entry name" value="PAS domain"/>
    <property type="match status" value="1"/>
</dbReference>
<dbReference type="Gene3D" id="3.30.450.40">
    <property type="match status" value="1"/>
</dbReference>
<dbReference type="PROSITE" id="PS50109">
    <property type="entry name" value="HIS_KIN"/>
    <property type="match status" value="1"/>
</dbReference>
<dbReference type="InterPro" id="IPR036097">
    <property type="entry name" value="HisK_dim/P_sf"/>
</dbReference>
<evidence type="ECO:0000256" key="6">
    <source>
        <dbReference type="ARBA" id="ARBA00023012"/>
    </source>
</evidence>
<dbReference type="NCBIfam" id="TIGR00229">
    <property type="entry name" value="sensory_box"/>
    <property type="match status" value="1"/>
</dbReference>
<dbReference type="OrthoDB" id="8127at2157"/>
<dbReference type="EMBL" id="AOID01000021">
    <property type="protein sequence ID" value="ELY68721.1"/>
    <property type="molecule type" value="Genomic_DNA"/>
</dbReference>
<dbReference type="Proteomes" id="UP000011632">
    <property type="component" value="Unassembled WGS sequence"/>
</dbReference>
<dbReference type="Gene3D" id="3.30.565.10">
    <property type="entry name" value="Histidine kinase-like ATPase, C-terminal domain"/>
    <property type="match status" value="1"/>
</dbReference>
<evidence type="ECO:0000259" key="7">
    <source>
        <dbReference type="PROSITE" id="PS50109"/>
    </source>
</evidence>
<evidence type="ECO:0000256" key="4">
    <source>
        <dbReference type="ARBA" id="ARBA00022679"/>
    </source>
</evidence>
<dbReference type="InterPro" id="IPR003018">
    <property type="entry name" value="GAF"/>
</dbReference>
<evidence type="ECO:0000256" key="1">
    <source>
        <dbReference type="ARBA" id="ARBA00000085"/>
    </source>
</evidence>
<dbReference type="InterPro" id="IPR005467">
    <property type="entry name" value="His_kinase_dom"/>
</dbReference>
<dbReference type="InterPro" id="IPR036890">
    <property type="entry name" value="HATPase_C_sf"/>
</dbReference>